<evidence type="ECO:0000259" key="7">
    <source>
        <dbReference type="Pfam" id="PF04932"/>
    </source>
</evidence>
<dbReference type="EMBL" id="NWUF01000001">
    <property type="protein sequence ID" value="PCE44091.1"/>
    <property type="molecule type" value="Genomic_DNA"/>
</dbReference>
<dbReference type="NCBIfam" id="TIGR03097">
    <property type="entry name" value="PEP_O_lig_1"/>
    <property type="match status" value="1"/>
</dbReference>
<comment type="caution">
    <text evidence="9">The sequence shown here is derived from an EMBL/GenBank/DDBJ whole genome shotgun (WGS) entry which is preliminary data.</text>
</comment>
<evidence type="ECO:0000259" key="8">
    <source>
        <dbReference type="Pfam" id="PF19358"/>
    </source>
</evidence>
<dbReference type="GO" id="GO:0016874">
    <property type="term" value="F:ligase activity"/>
    <property type="evidence" value="ECO:0007669"/>
    <property type="project" value="UniProtKB-KW"/>
</dbReference>
<dbReference type="Proteomes" id="UP000218934">
    <property type="component" value="Unassembled WGS sequence"/>
</dbReference>
<dbReference type="KEGG" id="rdi:CMV14_10740"/>
<dbReference type="InterPro" id="IPR051533">
    <property type="entry name" value="WaaL-like"/>
</dbReference>
<gene>
    <name evidence="9" type="ORF">COO09_00125</name>
</gene>
<evidence type="ECO:0000256" key="4">
    <source>
        <dbReference type="ARBA" id="ARBA00023136"/>
    </source>
</evidence>
<evidence type="ECO:0000313" key="10">
    <source>
        <dbReference type="Proteomes" id="UP000218934"/>
    </source>
</evidence>
<keyword evidence="9" id="KW-0436">Ligase</keyword>
<keyword evidence="2 6" id="KW-0812">Transmembrane</keyword>
<dbReference type="RefSeq" id="WP_066958901.1">
    <property type="nucleotide sequence ID" value="NZ_CP023449.1"/>
</dbReference>
<feature type="transmembrane region" description="Helical" evidence="6">
    <location>
        <begin position="76"/>
        <end position="93"/>
    </location>
</feature>
<evidence type="ECO:0000256" key="1">
    <source>
        <dbReference type="ARBA" id="ARBA00004141"/>
    </source>
</evidence>
<organism evidence="9 10">
    <name type="scientific">Rhizorhabdus dicambivorans</name>
    <dbReference type="NCBI Taxonomy" id="1850238"/>
    <lineage>
        <taxon>Bacteria</taxon>
        <taxon>Pseudomonadati</taxon>
        <taxon>Pseudomonadota</taxon>
        <taxon>Alphaproteobacteria</taxon>
        <taxon>Sphingomonadales</taxon>
        <taxon>Sphingomonadaceae</taxon>
        <taxon>Rhizorhabdus</taxon>
    </lineage>
</organism>
<keyword evidence="3 6" id="KW-1133">Transmembrane helix</keyword>
<accession>A0A2A4G0S9</accession>
<sequence length="498" mass="55236">MRDLFLIGFLVSLLLAGFRRPFLFVCAYIYVDIVSPQRLSYYLLSSIPVSLIVFIAAFLGWAMNDDKSLAKPSPRQVVLILLLLLCGYTTLTADHPDAAMEKWDWVWKALVFSIFLPMTLFTRARIEGVLLFMLLCLSSIAVVGGAKTLAGGGGYGTLNLMVANNSGMYESSTISAFAICSIPLILYMAKYSTLVPPSIFARVYWYALAFACLLIPIGTQTRTGLLCIVLMALLELRAAKRRMLYLGIMVGIVAAGVPFLPKSYTERMDTIQGYQADASASTRLAVWKWTINYAGSHPFGGGFNAYIGNKLEIDMSYKTADGTVVKVVGYDQGRSFHNAYFEMLGEQGYPGLALFLIVHLVGIFRMEIVRRAYKKEEGPNAWVAPLAAALQHAHLIFMLGCSFVGIAFQPYIYFIIAVEIAFDRYVQTYVKKKVWNPFRRRRRDIEAAEAKAAIEAEAAAEAAAAESEPEPDPEPTRGFARAGEHRRTQPRWGTTSGK</sequence>
<feature type="transmembrane region" description="Helical" evidence="6">
    <location>
        <begin position="244"/>
        <end position="261"/>
    </location>
</feature>
<dbReference type="PANTHER" id="PTHR37422">
    <property type="entry name" value="TEICHURONIC ACID BIOSYNTHESIS PROTEIN TUAE"/>
    <property type="match status" value="1"/>
</dbReference>
<evidence type="ECO:0000256" key="5">
    <source>
        <dbReference type="SAM" id="MobiDB-lite"/>
    </source>
</evidence>
<evidence type="ECO:0000256" key="2">
    <source>
        <dbReference type="ARBA" id="ARBA00022692"/>
    </source>
</evidence>
<feature type="transmembrane region" description="Helical" evidence="6">
    <location>
        <begin position="349"/>
        <end position="369"/>
    </location>
</feature>
<name>A0A2A4G0S9_9SPHN</name>
<dbReference type="AlphaFoldDB" id="A0A2A4G0S9"/>
<keyword evidence="4 6" id="KW-0472">Membrane</keyword>
<dbReference type="GO" id="GO:0016020">
    <property type="term" value="C:membrane"/>
    <property type="evidence" value="ECO:0007669"/>
    <property type="project" value="UniProtKB-SubCell"/>
</dbReference>
<feature type="region of interest" description="Disordered" evidence="5">
    <location>
        <begin position="459"/>
        <end position="498"/>
    </location>
</feature>
<dbReference type="Pfam" id="PF19358">
    <property type="entry name" value="DUF5935"/>
    <property type="match status" value="1"/>
</dbReference>
<evidence type="ECO:0000313" key="9">
    <source>
        <dbReference type="EMBL" id="PCE44091.1"/>
    </source>
</evidence>
<evidence type="ECO:0000256" key="3">
    <source>
        <dbReference type="ARBA" id="ARBA00022989"/>
    </source>
</evidence>
<reference evidence="9 10" key="1">
    <citation type="submission" date="2017-09" db="EMBL/GenBank/DDBJ databases">
        <title>The Catabolism of 3,6-Dichlorosalicylic acid is Initiated by the Cytochrome P450 Monooxygenase DsmABC in Rhizorhabdus dicambivorans Ndbn-20.</title>
        <authorList>
            <person name="Na L."/>
        </authorList>
    </citation>
    <scope>NUCLEOTIDE SEQUENCE [LARGE SCALE GENOMIC DNA]</scope>
    <source>
        <strain evidence="9 10">Ndbn-20m</strain>
    </source>
</reference>
<comment type="subcellular location">
    <subcellularLocation>
        <location evidence="1">Membrane</location>
        <topology evidence="1">Multi-pass membrane protein</topology>
    </subcellularLocation>
</comment>
<dbReference type="Pfam" id="PF04932">
    <property type="entry name" value="Wzy_C"/>
    <property type="match status" value="1"/>
</dbReference>
<dbReference type="InterPro" id="IPR007016">
    <property type="entry name" value="O-antigen_ligase-rel_domated"/>
</dbReference>
<feature type="domain" description="O-antigen ligase-related" evidence="7">
    <location>
        <begin position="208"/>
        <end position="356"/>
    </location>
</feature>
<proteinExistence type="predicted"/>
<dbReference type="PANTHER" id="PTHR37422:SF13">
    <property type="entry name" value="LIPOPOLYSACCHARIDE BIOSYNTHESIS PROTEIN PA4999-RELATED"/>
    <property type="match status" value="1"/>
</dbReference>
<feature type="transmembrane region" description="Helical" evidence="6">
    <location>
        <begin position="43"/>
        <end position="64"/>
    </location>
</feature>
<feature type="transmembrane region" description="Helical" evidence="6">
    <location>
        <begin position="169"/>
        <end position="187"/>
    </location>
</feature>
<feature type="transmembrane region" description="Helical" evidence="6">
    <location>
        <begin position="105"/>
        <end position="122"/>
    </location>
</feature>
<protein>
    <submittedName>
        <fullName evidence="9">Putative O-glycosylation ligase, exosortase A system-associated</fullName>
    </submittedName>
</protein>
<dbReference type="InterPro" id="IPR045979">
    <property type="entry name" value="DUF5935"/>
</dbReference>
<dbReference type="InterPro" id="IPR017528">
    <property type="entry name" value="CHP03097O-antigen_lig-rel"/>
</dbReference>
<keyword evidence="10" id="KW-1185">Reference proteome</keyword>
<feature type="domain" description="DUF5935" evidence="8">
    <location>
        <begin position="1"/>
        <end position="193"/>
    </location>
</feature>
<feature type="transmembrane region" description="Helical" evidence="6">
    <location>
        <begin position="199"/>
        <end position="217"/>
    </location>
</feature>
<dbReference type="OrthoDB" id="9772644at2"/>
<feature type="transmembrane region" description="Helical" evidence="6">
    <location>
        <begin position="129"/>
        <end position="149"/>
    </location>
</feature>
<evidence type="ECO:0000256" key="6">
    <source>
        <dbReference type="SAM" id="Phobius"/>
    </source>
</evidence>